<organism evidence="2 3">
    <name type="scientific">Ramalina farinacea</name>
    <dbReference type="NCBI Taxonomy" id="258253"/>
    <lineage>
        <taxon>Eukaryota</taxon>
        <taxon>Fungi</taxon>
        <taxon>Dikarya</taxon>
        <taxon>Ascomycota</taxon>
        <taxon>Pezizomycotina</taxon>
        <taxon>Lecanoromycetes</taxon>
        <taxon>OSLEUM clade</taxon>
        <taxon>Lecanoromycetidae</taxon>
        <taxon>Lecanorales</taxon>
        <taxon>Lecanorineae</taxon>
        <taxon>Ramalinaceae</taxon>
        <taxon>Ramalina</taxon>
    </lineage>
</organism>
<dbReference type="EMBL" id="JAPUFD010000012">
    <property type="protein sequence ID" value="MDI1490574.1"/>
    <property type="molecule type" value="Genomic_DNA"/>
</dbReference>
<evidence type="ECO:0000313" key="3">
    <source>
        <dbReference type="Proteomes" id="UP001161017"/>
    </source>
</evidence>
<keyword evidence="3" id="KW-1185">Reference proteome</keyword>
<feature type="compositionally biased region" description="Polar residues" evidence="1">
    <location>
        <begin position="117"/>
        <end position="145"/>
    </location>
</feature>
<dbReference type="PANTHER" id="PTHR40422">
    <property type="entry name" value="TRANSLATION MACHINERY-ASSOCIATED PROTEIN 17"/>
    <property type="match status" value="1"/>
</dbReference>
<sequence>MSSAAAPISAASFAEAIQDLPLGNLHSKAAEIRNSMQHLLASNAQLQTFADEGDQDCAEALQENVDVLSRMESRVSLLKQEVERRGFMWAEMGPSIDEQQGINGVGEANDLTDDHSANGQAQAIVSQQNNGGASIDPNSESQQRATESEREDPGMHL</sequence>
<dbReference type="AlphaFoldDB" id="A0AA43TWL3"/>
<accession>A0AA43TWL3</accession>
<dbReference type="GO" id="GO:0030674">
    <property type="term" value="F:protein-macromolecule adaptor activity"/>
    <property type="evidence" value="ECO:0007669"/>
    <property type="project" value="TreeGrafter"/>
</dbReference>
<proteinExistence type="predicted"/>
<name>A0AA43TWL3_9LECA</name>
<dbReference type="InterPro" id="IPR038966">
    <property type="entry name" value="TMA17"/>
</dbReference>
<reference evidence="2" key="1">
    <citation type="journal article" date="2023" name="Genome Biol. Evol.">
        <title>First Whole Genome Sequence and Flow Cytometry Genome Size Data for the Lichen-Forming Fungus Ramalina farinacea (Ascomycota).</title>
        <authorList>
            <person name="Llewellyn T."/>
            <person name="Mian S."/>
            <person name="Hill R."/>
            <person name="Leitch I.J."/>
            <person name="Gaya E."/>
        </authorList>
    </citation>
    <scope>NUCLEOTIDE SEQUENCE</scope>
    <source>
        <strain evidence="2">LIQ254RAFAR</strain>
    </source>
</reference>
<gene>
    <name evidence="2" type="ORF">OHK93_001778</name>
</gene>
<dbReference type="PANTHER" id="PTHR40422:SF1">
    <property type="entry name" value="TRANSLATION MACHINERY-ASSOCIATED PROTEIN 17"/>
    <property type="match status" value="1"/>
</dbReference>
<protein>
    <submittedName>
        <fullName evidence="2">Uncharacterized protein</fullName>
    </submittedName>
</protein>
<dbReference type="GO" id="GO:0070682">
    <property type="term" value="P:proteasome regulatory particle assembly"/>
    <property type="evidence" value="ECO:0007669"/>
    <property type="project" value="InterPro"/>
</dbReference>
<feature type="compositionally biased region" description="Basic and acidic residues" evidence="1">
    <location>
        <begin position="146"/>
        <end position="157"/>
    </location>
</feature>
<evidence type="ECO:0000313" key="2">
    <source>
        <dbReference type="EMBL" id="MDI1490574.1"/>
    </source>
</evidence>
<comment type="caution">
    <text evidence="2">The sequence shown here is derived from an EMBL/GenBank/DDBJ whole genome shotgun (WGS) entry which is preliminary data.</text>
</comment>
<evidence type="ECO:0000256" key="1">
    <source>
        <dbReference type="SAM" id="MobiDB-lite"/>
    </source>
</evidence>
<dbReference type="Proteomes" id="UP001161017">
    <property type="component" value="Unassembled WGS sequence"/>
</dbReference>
<feature type="region of interest" description="Disordered" evidence="1">
    <location>
        <begin position="97"/>
        <end position="157"/>
    </location>
</feature>